<dbReference type="Proteomes" id="UP001157034">
    <property type="component" value="Unassembled WGS sequence"/>
</dbReference>
<dbReference type="EMBL" id="BSVB01000001">
    <property type="protein sequence ID" value="GMA94869.1"/>
    <property type="molecule type" value="Genomic_DNA"/>
</dbReference>
<evidence type="ECO:0000313" key="2">
    <source>
        <dbReference type="Proteomes" id="UP001157034"/>
    </source>
</evidence>
<protein>
    <submittedName>
        <fullName evidence="1">Uncharacterized protein</fullName>
    </submittedName>
</protein>
<comment type="caution">
    <text evidence="1">The sequence shown here is derived from an EMBL/GenBank/DDBJ whole genome shotgun (WGS) entry which is preliminary data.</text>
</comment>
<name>A0ABQ6K611_9MICO</name>
<reference evidence="2" key="1">
    <citation type="journal article" date="2019" name="Int. J. Syst. Evol. Microbiol.">
        <title>The Global Catalogue of Microorganisms (GCM) 10K type strain sequencing project: providing services to taxonomists for standard genome sequencing and annotation.</title>
        <authorList>
            <consortium name="The Broad Institute Genomics Platform"/>
            <consortium name="The Broad Institute Genome Sequencing Center for Infectious Disease"/>
            <person name="Wu L."/>
            <person name="Ma J."/>
        </authorList>
    </citation>
    <scope>NUCLEOTIDE SEQUENCE [LARGE SCALE GENOMIC DNA]</scope>
    <source>
        <strain evidence="2">NBRC 108894</strain>
    </source>
</reference>
<organism evidence="1 2">
    <name type="scientific">Pseudolysinimonas kribbensis</name>
    <dbReference type="NCBI Taxonomy" id="433641"/>
    <lineage>
        <taxon>Bacteria</taxon>
        <taxon>Bacillati</taxon>
        <taxon>Actinomycetota</taxon>
        <taxon>Actinomycetes</taxon>
        <taxon>Micrococcales</taxon>
        <taxon>Microbacteriaceae</taxon>
        <taxon>Pseudolysinimonas</taxon>
    </lineage>
</organism>
<accession>A0ABQ6K611</accession>
<gene>
    <name evidence="1" type="ORF">GCM10025881_16930</name>
</gene>
<sequence length="106" mass="11422">MTNPPADVRDGDAVTAEQIPEAVAGASLLYEDGATQTFEADGTTTYVEHGGPTAGSWYVDADGRFGSFWPPSYRASYDLTWVVEHGAVTGLRFDDGRSVSVGRYQR</sequence>
<proteinExistence type="predicted"/>
<evidence type="ECO:0000313" key="1">
    <source>
        <dbReference type="EMBL" id="GMA94869.1"/>
    </source>
</evidence>
<dbReference type="RefSeq" id="WP_284253746.1">
    <property type="nucleotide sequence ID" value="NZ_BAAAQO010000002.1"/>
</dbReference>
<keyword evidence="2" id="KW-1185">Reference proteome</keyword>